<dbReference type="InterPro" id="IPR008979">
    <property type="entry name" value="Galactose-bd-like_sf"/>
</dbReference>
<protein>
    <recommendedName>
        <fullName evidence="6">Right handed beta helix domain-containing protein</fullName>
    </recommendedName>
</protein>
<keyword evidence="3" id="KW-0732">Signal</keyword>
<dbReference type="SUPFAM" id="SSF51126">
    <property type="entry name" value="Pectin lyase-like"/>
    <property type="match status" value="1"/>
</dbReference>
<dbReference type="Proteomes" id="UP001470230">
    <property type="component" value="Unassembled WGS sequence"/>
</dbReference>
<feature type="compositionally biased region" description="Polar residues" evidence="1">
    <location>
        <begin position="798"/>
        <end position="832"/>
    </location>
</feature>
<keyword evidence="2" id="KW-0812">Transmembrane</keyword>
<dbReference type="InterPro" id="IPR011050">
    <property type="entry name" value="Pectin_lyase_fold/virulence"/>
</dbReference>
<evidence type="ECO:0000256" key="1">
    <source>
        <dbReference type="SAM" id="MobiDB-lite"/>
    </source>
</evidence>
<sequence>MFLVFLFTFCFNSKSSLAGSSFENIKKVDENNKASKFNYHSNQITILEDEEYESVTVAEATGNYVNNDYLTEYKVPYNHFTCYSPGDQGGHSISLAFDGKDNTFWASSIINTDTVKNYLTFNFTSLTNIEAIIFGPAYSTNKKVTPQTRRYDGYPTILKVYTSTNGEPFKLKCVFSGAPKPTDLWHRVQFVFPESIWCDQLKLEFTEVTLDQSFGNDYTAACAELYFVSPAPEFGKIATAQATGNYANNEYVSANKVPKDGFTYYSPGDQNGHPLSYAFDGNSKSFWASSIVTTDTTKGYLTFTFKERINLEAILMMPAYSTNRTVTPNTRRYDGFPKILKVYTAKDDKPFKLKYIFNGEPQQSDIWDWVQFAFKTPIPCDRLKIEFTEVTLDIAFGGGYTAAAGELYFIRPPPPEYGMIGTAQAAGNYANNEYVNANKVPNDGFTYYSPGDQSGHPLSYAFDGNSKSFWASSIVTTDTTKGYLTFTFKLQTCIEAILMMPAYSTNRTVTPNTRRYDGFPTVLNVYTATGDDPFKLMYTFKGQPEPTDVWDRVQFAFSQAIWCDKLKIEFVEVTPDIAFGGDYTAAAGELYLIAQPPEFGTVATAQAAGNYANDQYVNSNRMQTSSFTSYSPGDQSDHPLSYAFDGSTTTFWASSIVTTDTTKGYLTFTFKTQTCIEAILMMPAYSTNRNVTPNTRRYDGFPKILKVYTSANDEPFRLKYIFTGEPQPTDLWDRVQFVFNSPIWCKKLKIEFTEVTLDVFFGNDYTAAAAELYLMPPATLVPTSTPTPVPTRSPFPTLTRSPFPTLTRSPFPTLTRSPSQSPTASASRSPLPTQTPPPLFENAVTAEATGNYANSQYLNSHKVQSNDMTLESSGDKEGHPLSYLIDGSTSTYWASSTVTTDTEKGYIIANFASFTCLEAILMAPAYSTNHSANPKTRRYDGYPKILKVYTSTNNEPFKLKYVFTGEPQPTDLWDRIQFVFNAPIWCDKIKIEFTEVTLDIFFGNDYTAAAGEIYFISASVLVPTSTPTPLPTATEAPPEPIIIEDKNCDSDGRYEKIVDNHEAVMVTIKVSNFTKVTNPKSGGAIHLENSGIQCENIDFKECETSEAGGAIYIDNTYDFKNIINLEGINFIDCSAKYGGAVYVYSSSKKNVVQIKKCLFEGNKATSTETEEKSGGSAIFMTARKGAIIRSVFRNNNGEGGAVKIRNLFNEDNLIMLNNNNDENDDESSLLISDCSFEMLNNNDCYLFYLRGNNGANVELSKCKFTGTLSNGRYYIKGKSASKEEEKEKEGPKLVVKSCTFESVFSRSFNINNDFLSIDLKEQIFSLNEYDENKNKSSSYILIVAALVCAVVAIFAIVGVIVFVVVRRRNPNPIEDNDMSNEIVNALLNSSSSQDNNNSVDLSLI</sequence>
<keyword evidence="5" id="KW-1185">Reference proteome</keyword>
<accession>A0ABR2GRM3</accession>
<organism evidence="4 5">
    <name type="scientific">Tritrichomonas musculus</name>
    <dbReference type="NCBI Taxonomy" id="1915356"/>
    <lineage>
        <taxon>Eukaryota</taxon>
        <taxon>Metamonada</taxon>
        <taxon>Parabasalia</taxon>
        <taxon>Tritrichomonadida</taxon>
        <taxon>Tritrichomonadidae</taxon>
        <taxon>Tritrichomonas</taxon>
    </lineage>
</organism>
<comment type="caution">
    <text evidence="4">The sequence shown here is derived from an EMBL/GenBank/DDBJ whole genome shotgun (WGS) entry which is preliminary data.</text>
</comment>
<proteinExistence type="predicted"/>
<dbReference type="Gene3D" id="2.60.120.260">
    <property type="entry name" value="Galactose-binding domain-like"/>
    <property type="match status" value="5"/>
</dbReference>
<evidence type="ECO:0008006" key="6">
    <source>
        <dbReference type="Google" id="ProtNLM"/>
    </source>
</evidence>
<keyword evidence="2" id="KW-1133">Transmembrane helix</keyword>
<feature type="transmembrane region" description="Helical" evidence="2">
    <location>
        <begin position="1339"/>
        <end position="1365"/>
    </location>
</feature>
<feature type="signal peptide" evidence="3">
    <location>
        <begin position="1"/>
        <end position="18"/>
    </location>
</feature>
<dbReference type="SUPFAM" id="SSF49785">
    <property type="entry name" value="Galactose-binding domain-like"/>
    <property type="match status" value="5"/>
</dbReference>
<keyword evidence="2" id="KW-0472">Membrane</keyword>
<name>A0ABR2GRM3_9EUKA</name>
<evidence type="ECO:0000256" key="2">
    <source>
        <dbReference type="SAM" id="Phobius"/>
    </source>
</evidence>
<evidence type="ECO:0000256" key="3">
    <source>
        <dbReference type="SAM" id="SignalP"/>
    </source>
</evidence>
<reference evidence="4 5" key="1">
    <citation type="submission" date="2024-04" db="EMBL/GenBank/DDBJ databases">
        <title>Tritrichomonas musculus Genome.</title>
        <authorList>
            <person name="Alves-Ferreira E."/>
            <person name="Grigg M."/>
            <person name="Lorenzi H."/>
            <person name="Galac M."/>
        </authorList>
    </citation>
    <scope>NUCLEOTIDE SEQUENCE [LARGE SCALE GENOMIC DNA]</scope>
    <source>
        <strain evidence="4 5">EAF2021</strain>
    </source>
</reference>
<feature type="chain" id="PRO_5045673127" description="Right handed beta helix domain-containing protein" evidence="3">
    <location>
        <begin position="19"/>
        <end position="1404"/>
    </location>
</feature>
<evidence type="ECO:0000313" key="5">
    <source>
        <dbReference type="Proteomes" id="UP001470230"/>
    </source>
</evidence>
<gene>
    <name evidence="4" type="ORF">M9Y10_037528</name>
</gene>
<evidence type="ECO:0000313" key="4">
    <source>
        <dbReference type="EMBL" id="KAK8836594.1"/>
    </source>
</evidence>
<feature type="region of interest" description="Disordered" evidence="1">
    <location>
        <begin position="784"/>
        <end position="840"/>
    </location>
</feature>
<dbReference type="EMBL" id="JAPFFF010000064">
    <property type="protein sequence ID" value="KAK8836594.1"/>
    <property type="molecule type" value="Genomic_DNA"/>
</dbReference>